<organism evidence="1 2">
    <name type="scientific">Tigriopus californicus</name>
    <name type="common">Marine copepod</name>
    <dbReference type="NCBI Taxonomy" id="6832"/>
    <lineage>
        <taxon>Eukaryota</taxon>
        <taxon>Metazoa</taxon>
        <taxon>Ecdysozoa</taxon>
        <taxon>Arthropoda</taxon>
        <taxon>Crustacea</taxon>
        <taxon>Multicrustacea</taxon>
        <taxon>Hexanauplia</taxon>
        <taxon>Copepoda</taxon>
        <taxon>Harpacticoida</taxon>
        <taxon>Harpacticidae</taxon>
        <taxon>Tigriopus</taxon>
    </lineage>
</organism>
<evidence type="ECO:0000313" key="1">
    <source>
        <dbReference type="EMBL" id="TRY75149.1"/>
    </source>
</evidence>
<proteinExistence type="predicted"/>
<feature type="non-terminal residue" evidence="1">
    <location>
        <position position="297"/>
    </location>
</feature>
<comment type="caution">
    <text evidence="1">The sequence shown here is derived from an EMBL/GenBank/DDBJ whole genome shotgun (WGS) entry which is preliminary data.</text>
</comment>
<protein>
    <submittedName>
        <fullName evidence="1">Uncharacterized protein</fullName>
    </submittedName>
</protein>
<keyword evidence="2" id="KW-1185">Reference proteome</keyword>
<dbReference type="AlphaFoldDB" id="A0A553PBX1"/>
<name>A0A553PBX1_TIGCA</name>
<reference evidence="1 2" key="1">
    <citation type="journal article" date="2018" name="Nat. Ecol. Evol.">
        <title>Genomic signatures of mitonuclear coevolution across populations of Tigriopus californicus.</title>
        <authorList>
            <person name="Barreto F.S."/>
            <person name="Watson E.T."/>
            <person name="Lima T.G."/>
            <person name="Willett C.S."/>
            <person name="Edmands S."/>
            <person name="Li W."/>
            <person name="Burton R.S."/>
        </authorList>
    </citation>
    <scope>NUCLEOTIDE SEQUENCE [LARGE SCALE GENOMIC DNA]</scope>
    <source>
        <strain evidence="1 2">San Diego</strain>
    </source>
</reference>
<sequence length="297" mass="34896">MSILNFFLYAGWWVSTMGISISYLRLHDHGKPVHYLDVTGPYPRRQELYFKYELEPKESVTLLQFEKNNELLYICEWNNSEIFRENLFLGFNEKQMQLDSFQKDYAIFMFLIPTPRMGGIYRLTMKARNPMGIETSSTWVADVEAFSNCTSMNCDEPFLNLETCNVGVHCYCLFPVYPLSRVTRHKVEWTSRDDPDFLVEDHLRLAEFETLRDGRTELDFEAQYHITENSPPSVEMTFLFRQMDSNPLFEHHELFNTSISECRKPISNHARIVQGPSGYQFLAIALLIVYNFNHLAI</sequence>
<dbReference type="EMBL" id="VCGU01000005">
    <property type="protein sequence ID" value="TRY75149.1"/>
    <property type="molecule type" value="Genomic_DNA"/>
</dbReference>
<evidence type="ECO:0000313" key="2">
    <source>
        <dbReference type="Proteomes" id="UP000318571"/>
    </source>
</evidence>
<dbReference type="Proteomes" id="UP000318571">
    <property type="component" value="Chromosome 2"/>
</dbReference>
<gene>
    <name evidence="1" type="ORF">TCAL_08530</name>
</gene>
<accession>A0A553PBX1</accession>